<dbReference type="Gene3D" id="3.40.50.1010">
    <property type="entry name" value="5'-nuclease"/>
    <property type="match status" value="1"/>
</dbReference>
<dbReference type="InterPro" id="IPR029060">
    <property type="entry name" value="PIN-like_dom_sf"/>
</dbReference>
<name>A0A934V8T8_9BACT</name>
<dbReference type="CDD" id="cd09874">
    <property type="entry name" value="PIN_MT3492-like"/>
    <property type="match status" value="1"/>
</dbReference>
<proteinExistence type="predicted"/>
<dbReference type="EMBL" id="JAENIK010000004">
    <property type="protein sequence ID" value="MBK1814463.1"/>
    <property type="molecule type" value="Genomic_DNA"/>
</dbReference>
<dbReference type="SUPFAM" id="SSF88723">
    <property type="entry name" value="PIN domain-like"/>
    <property type="match status" value="1"/>
</dbReference>
<reference evidence="1" key="1">
    <citation type="submission" date="2021-01" db="EMBL/GenBank/DDBJ databases">
        <title>Modified the classification status of verrucomicrobia.</title>
        <authorList>
            <person name="Feng X."/>
        </authorList>
    </citation>
    <scope>NUCLEOTIDE SEQUENCE</scope>
    <source>
        <strain evidence="1">JCM 18052</strain>
    </source>
</reference>
<keyword evidence="2" id="KW-1185">Reference proteome</keyword>
<evidence type="ECO:0000313" key="2">
    <source>
        <dbReference type="Proteomes" id="UP000600139"/>
    </source>
</evidence>
<dbReference type="Proteomes" id="UP000600139">
    <property type="component" value="Unassembled WGS sequence"/>
</dbReference>
<sequence length="145" mass="16086">MKTYADTGFLCSLYSADALTDKAERIMQRQTTPLAYTWLHQLELRNALRLRVFRKEISALQRNASLNLLLTDLAGGILEHASPNLSETMIEAERLSTAYSEKLGTRSMDIMHVAAAVVLGTSEFLSFDKRQVSLAKAAGLKVKPV</sequence>
<protein>
    <submittedName>
        <fullName evidence="1">Type II toxin-antitoxin system VapC family toxin</fullName>
    </submittedName>
</protein>
<comment type="caution">
    <text evidence="1">The sequence shown here is derived from an EMBL/GenBank/DDBJ whole genome shotgun (WGS) entry which is preliminary data.</text>
</comment>
<organism evidence="1 2">
    <name type="scientific">Luteolibacter yonseiensis</name>
    <dbReference type="NCBI Taxonomy" id="1144680"/>
    <lineage>
        <taxon>Bacteria</taxon>
        <taxon>Pseudomonadati</taxon>
        <taxon>Verrucomicrobiota</taxon>
        <taxon>Verrucomicrobiia</taxon>
        <taxon>Verrucomicrobiales</taxon>
        <taxon>Verrucomicrobiaceae</taxon>
        <taxon>Luteolibacter</taxon>
    </lineage>
</organism>
<dbReference type="RefSeq" id="WP_200349426.1">
    <property type="nucleotide sequence ID" value="NZ_BAABHZ010000010.1"/>
</dbReference>
<accession>A0A934V8T8</accession>
<evidence type="ECO:0000313" key="1">
    <source>
        <dbReference type="EMBL" id="MBK1814463.1"/>
    </source>
</evidence>
<gene>
    <name evidence="1" type="ORF">JIN84_02485</name>
</gene>
<dbReference type="AlphaFoldDB" id="A0A934V8T8"/>